<accession>A0A822YFL7</accession>
<organism evidence="1 2">
    <name type="scientific">Nelumbo nucifera</name>
    <name type="common">Sacred lotus</name>
    <dbReference type="NCBI Taxonomy" id="4432"/>
    <lineage>
        <taxon>Eukaryota</taxon>
        <taxon>Viridiplantae</taxon>
        <taxon>Streptophyta</taxon>
        <taxon>Embryophyta</taxon>
        <taxon>Tracheophyta</taxon>
        <taxon>Spermatophyta</taxon>
        <taxon>Magnoliopsida</taxon>
        <taxon>Proteales</taxon>
        <taxon>Nelumbonaceae</taxon>
        <taxon>Nelumbo</taxon>
    </lineage>
</organism>
<reference evidence="1 2" key="1">
    <citation type="journal article" date="2020" name="Mol. Biol. Evol.">
        <title>Distinct Expression and Methylation Patterns for Genes with Different Fates following a Single Whole-Genome Duplication in Flowering Plants.</title>
        <authorList>
            <person name="Shi T."/>
            <person name="Rahmani R.S."/>
            <person name="Gugger P.F."/>
            <person name="Wang M."/>
            <person name="Li H."/>
            <person name="Zhang Y."/>
            <person name="Li Z."/>
            <person name="Wang Q."/>
            <person name="Van de Peer Y."/>
            <person name="Marchal K."/>
            <person name="Chen J."/>
        </authorList>
    </citation>
    <scope>NUCLEOTIDE SEQUENCE [LARGE SCALE GENOMIC DNA]</scope>
    <source>
        <tissue evidence="1">Leaf</tissue>
    </source>
</reference>
<protein>
    <submittedName>
        <fullName evidence="1">Uncharacterized protein</fullName>
    </submittedName>
</protein>
<proteinExistence type="predicted"/>
<name>A0A822YFL7_NELNU</name>
<sequence length="69" mass="7939">MWMAIWLREESSGNFTIKLAMRRQTSCQNGTWNIDNLALLISSDLLDQISAIHILIEDVDVNLVERKAH</sequence>
<dbReference type="EMBL" id="DUZY01000002">
    <property type="protein sequence ID" value="DAD28318.1"/>
    <property type="molecule type" value="Genomic_DNA"/>
</dbReference>
<comment type="caution">
    <text evidence="1">The sequence shown here is derived from an EMBL/GenBank/DDBJ whole genome shotgun (WGS) entry which is preliminary data.</text>
</comment>
<evidence type="ECO:0000313" key="1">
    <source>
        <dbReference type="EMBL" id="DAD28318.1"/>
    </source>
</evidence>
<dbReference type="AlphaFoldDB" id="A0A822YFL7"/>
<dbReference type="Proteomes" id="UP000607653">
    <property type="component" value="Unassembled WGS sequence"/>
</dbReference>
<evidence type="ECO:0000313" key="2">
    <source>
        <dbReference type="Proteomes" id="UP000607653"/>
    </source>
</evidence>
<gene>
    <name evidence="1" type="ORF">HUJ06_029786</name>
</gene>
<keyword evidence="2" id="KW-1185">Reference proteome</keyword>